<sequence length="348" mass="37288">MKAILFTGPEQIEYTEVPTPTPGPEDILVKVAAVGICASDEELLSGEHPYIKNGNTVYPVLPGHEWSGHIASFGSEVPEGLFTQGDAVTADVTMSCGKCSMCKEGRYNLCTNRGVIGSYKNRAGAYAEYITVPWKHVYRLPEGMSLDTGALSEPSATALYTVKRVGIDPGATVAVFGDGPIGLLITSFARALGAGKIIQIGSWNEKLDISRSLGADEIINYHDEDVVKKIGEATEGKGADIIFESSGNDLAFSQSAEALAPGGKLGLVSFYRKTQFEAPINALITKDASIYGTLASPNTTAPVLKLINSGSVHPEYIITHHFSLEDAEKAFALIRERKECRVKILLHP</sequence>
<dbReference type="PROSITE" id="PS00059">
    <property type="entry name" value="ADH_ZINC"/>
    <property type="match status" value="1"/>
</dbReference>
<dbReference type="PANTHER" id="PTHR43401:SF2">
    <property type="entry name" value="L-THREONINE 3-DEHYDROGENASE"/>
    <property type="match status" value="1"/>
</dbReference>
<organism evidence="6 7">
    <name type="scientific">Desulfobaculum bizertense DSM 18034</name>
    <dbReference type="NCBI Taxonomy" id="1121442"/>
    <lineage>
        <taxon>Bacteria</taxon>
        <taxon>Pseudomonadati</taxon>
        <taxon>Thermodesulfobacteriota</taxon>
        <taxon>Desulfovibrionia</taxon>
        <taxon>Desulfovibrionales</taxon>
        <taxon>Desulfovibrionaceae</taxon>
        <taxon>Desulfobaculum</taxon>
    </lineage>
</organism>
<dbReference type="OrthoDB" id="5484143at2"/>
<evidence type="ECO:0000256" key="4">
    <source>
        <dbReference type="RuleBase" id="RU361277"/>
    </source>
</evidence>
<dbReference type="InterPro" id="IPR002328">
    <property type="entry name" value="ADH_Zn_CS"/>
</dbReference>
<dbReference type="Proteomes" id="UP000189733">
    <property type="component" value="Unassembled WGS sequence"/>
</dbReference>
<dbReference type="InterPro" id="IPR036291">
    <property type="entry name" value="NAD(P)-bd_dom_sf"/>
</dbReference>
<dbReference type="SUPFAM" id="SSF50129">
    <property type="entry name" value="GroES-like"/>
    <property type="match status" value="1"/>
</dbReference>
<keyword evidence="7" id="KW-1185">Reference proteome</keyword>
<proteinExistence type="inferred from homology"/>
<evidence type="ECO:0000256" key="1">
    <source>
        <dbReference type="ARBA" id="ARBA00022723"/>
    </source>
</evidence>
<keyword evidence="2 4" id="KW-0862">Zinc</keyword>
<dbReference type="GO" id="GO:0016616">
    <property type="term" value="F:oxidoreductase activity, acting on the CH-OH group of donors, NAD or NADP as acceptor"/>
    <property type="evidence" value="ECO:0007669"/>
    <property type="project" value="UniProtKB-ARBA"/>
</dbReference>
<dbReference type="RefSeq" id="WP_078684077.1">
    <property type="nucleotide sequence ID" value="NZ_FUYA01000002.1"/>
</dbReference>
<dbReference type="EMBL" id="FUYA01000002">
    <property type="protein sequence ID" value="SKA67126.1"/>
    <property type="molecule type" value="Genomic_DNA"/>
</dbReference>
<evidence type="ECO:0000259" key="5">
    <source>
        <dbReference type="SMART" id="SM00829"/>
    </source>
</evidence>
<keyword evidence="1 4" id="KW-0479">Metal-binding</keyword>
<comment type="similarity">
    <text evidence="4">Belongs to the zinc-containing alcohol dehydrogenase family.</text>
</comment>
<dbReference type="AlphaFoldDB" id="A0A1T4VQ94"/>
<gene>
    <name evidence="6" type="ORF">SAMN02745702_00766</name>
</gene>
<dbReference type="Gene3D" id="3.40.50.720">
    <property type="entry name" value="NAD(P)-binding Rossmann-like Domain"/>
    <property type="match status" value="1"/>
</dbReference>
<dbReference type="SMART" id="SM00829">
    <property type="entry name" value="PKS_ER"/>
    <property type="match status" value="1"/>
</dbReference>
<evidence type="ECO:0000256" key="3">
    <source>
        <dbReference type="ARBA" id="ARBA00023002"/>
    </source>
</evidence>
<dbReference type="Pfam" id="PF08240">
    <property type="entry name" value="ADH_N"/>
    <property type="match status" value="1"/>
</dbReference>
<evidence type="ECO:0000313" key="7">
    <source>
        <dbReference type="Proteomes" id="UP000189733"/>
    </source>
</evidence>
<accession>A0A1T4VQ94</accession>
<dbReference type="SUPFAM" id="SSF51735">
    <property type="entry name" value="NAD(P)-binding Rossmann-fold domains"/>
    <property type="match status" value="1"/>
</dbReference>
<dbReference type="InterPro" id="IPR011032">
    <property type="entry name" value="GroES-like_sf"/>
</dbReference>
<dbReference type="InterPro" id="IPR013149">
    <property type="entry name" value="ADH-like_C"/>
</dbReference>
<dbReference type="Gene3D" id="3.90.180.10">
    <property type="entry name" value="Medium-chain alcohol dehydrogenases, catalytic domain"/>
    <property type="match status" value="1"/>
</dbReference>
<dbReference type="PANTHER" id="PTHR43401">
    <property type="entry name" value="L-THREONINE 3-DEHYDROGENASE"/>
    <property type="match status" value="1"/>
</dbReference>
<dbReference type="InterPro" id="IPR020843">
    <property type="entry name" value="ER"/>
</dbReference>
<dbReference type="STRING" id="1121442.SAMN02745702_00766"/>
<protein>
    <submittedName>
        <fullName evidence="6">L-iditol 2-dehydrogenase</fullName>
    </submittedName>
</protein>
<feature type="domain" description="Enoyl reductase (ER)" evidence="5">
    <location>
        <begin position="8"/>
        <end position="346"/>
    </location>
</feature>
<evidence type="ECO:0000313" key="6">
    <source>
        <dbReference type="EMBL" id="SKA67126.1"/>
    </source>
</evidence>
<evidence type="ECO:0000256" key="2">
    <source>
        <dbReference type="ARBA" id="ARBA00022833"/>
    </source>
</evidence>
<dbReference type="InterPro" id="IPR050129">
    <property type="entry name" value="Zn_alcohol_dh"/>
</dbReference>
<keyword evidence="3" id="KW-0560">Oxidoreductase</keyword>
<comment type="cofactor">
    <cofactor evidence="4">
        <name>Zn(2+)</name>
        <dbReference type="ChEBI" id="CHEBI:29105"/>
    </cofactor>
</comment>
<dbReference type="GO" id="GO:0008270">
    <property type="term" value="F:zinc ion binding"/>
    <property type="evidence" value="ECO:0007669"/>
    <property type="project" value="InterPro"/>
</dbReference>
<name>A0A1T4VQ94_9BACT</name>
<reference evidence="6 7" key="1">
    <citation type="submission" date="2017-02" db="EMBL/GenBank/DDBJ databases">
        <authorList>
            <person name="Peterson S.W."/>
        </authorList>
    </citation>
    <scope>NUCLEOTIDE SEQUENCE [LARGE SCALE GENOMIC DNA]</scope>
    <source>
        <strain evidence="6 7">DSM 18034</strain>
    </source>
</reference>
<dbReference type="InterPro" id="IPR013154">
    <property type="entry name" value="ADH-like_N"/>
</dbReference>
<dbReference type="Pfam" id="PF00107">
    <property type="entry name" value="ADH_zinc_N"/>
    <property type="match status" value="1"/>
</dbReference>